<sequence>MDLSAEQITITRLNNAKESPTFYKVFTLVGLGLMIDAADVYMASSTNTAMITSKFATEAQGSTFLSAGFLGLFIGSIIAGYFGDYFGRRKAYQANLFIFGAATLLGGFAPNIAILSILRFIATIGLGAEIVTAFATINEFAPTKHRGRWSGAISVIGNIGSPLGFLLCMLIIPDFGWRPLFFIIGIAALILWAVRRHNFPESPRWLISKGRHEEAEKIIEEMSINGYYDPMQAQETNGKESRTIHVGLKRAFIVGIIVAMATTVCQYTFTSWVPTILVKEGVDIFHSLMYSTVMMIGAPLGALVGASVVDRAGRKWTIGIGFLVIAILGIIYTYQKSDAAVMIIGFCLTMAMYAMNASILSVYVPELFPTKYRFRGEGYAAGAGKLMNVLMPYFIVWLMTNFATSYIFYSIAILAIIASIVTFAFGPETKQRYIR</sequence>
<feature type="transmembrane region" description="Helical" evidence="6">
    <location>
        <begin position="289"/>
        <end position="309"/>
    </location>
</feature>
<dbReference type="PROSITE" id="PS50850">
    <property type="entry name" value="MFS"/>
    <property type="match status" value="1"/>
</dbReference>
<dbReference type="PANTHER" id="PTHR23508:SF10">
    <property type="entry name" value="CARBOXYLIC ACID TRANSPORTER PROTEIN HOMOLOG"/>
    <property type="match status" value="1"/>
</dbReference>
<feature type="transmembrane region" description="Helical" evidence="6">
    <location>
        <begin position="406"/>
        <end position="426"/>
    </location>
</feature>
<reference evidence="8 9" key="1">
    <citation type="journal article" date="2015" name="Genome Announc.">
        <title>Expanding the biotechnology potential of lactobacilli through comparative genomics of 213 strains and associated genera.</title>
        <authorList>
            <person name="Sun Z."/>
            <person name="Harris H.M."/>
            <person name="McCann A."/>
            <person name="Guo C."/>
            <person name="Argimon S."/>
            <person name="Zhang W."/>
            <person name="Yang X."/>
            <person name="Jeffery I.B."/>
            <person name="Cooney J.C."/>
            <person name="Kagawa T.F."/>
            <person name="Liu W."/>
            <person name="Song Y."/>
            <person name="Salvetti E."/>
            <person name="Wrobel A."/>
            <person name="Rasinkangas P."/>
            <person name="Parkhill J."/>
            <person name="Rea M.C."/>
            <person name="O'Sullivan O."/>
            <person name="Ritari J."/>
            <person name="Douillard F.P."/>
            <person name="Paul Ross R."/>
            <person name="Yang R."/>
            <person name="Briner A.E."/>
            <person name="Felis G.E."/>
            <person name="de Vos W.M."/>
            <person name="Barrangou R."/>
            <person name="Klaenhammer T.R."/>
            <person name="Caufield P.W."/>
            <person name="Cui Y."/>
            <person name="Zhang H."/>
            <person name="O'Toole P.W."/>
        </authorList>
    </citation>
    <scope>NUCLEOTIDE SEQUENCE [LARGE SCALE GENOMIC DNA]</scope>
    <source>
        <strain evidence="8 9">DSM 16045</strain>
    </source>
</reference>
<feature type="transmembrane region" description="Helical" evidence="6">
    <location>
        <begin position="340"/>
        <end position="364"/>
    </location>
</feature>
<name>A0A0R1V813_9LACO</name>
<keyword evidence="9" id="KW-1185">Reference proteome</keyword>
<comment type="subcellular location">
    <subcellularLocation>
        <location evidence="1">Cell membrane</location>
        <topology evidence="1">Multi-pass membrane protein</topology>
    </subcellularLocation>
</comment>
<dbReference type="EMBL" id="AZFN01000020">
    <property type="protein sequence ID" value="KRM01301.1"/>
    <property type="molecule type" value="Genomic_DNA"/>
</dbReference>
<feature type="transmembrane region" description="Helical" evidence="6">
    <location>
        <begin position="251"/>
        <end position="269"/>
    </location>
</feature>
<organism evidence="8 9">
    <name type="scientific">Limosilactobacillus gastricus DSM 16045</name>
    <dbReference type="NCBI Taxonomy" id="1423749"/>
    <lineage>
        <taxon>Bacteria</taxon>
        <taxon>Bacillati</taxon>
        <taxon>Bacillota</taxon>
        <taxon>Bacilli</taxon>
        <taxon>Lactobacillales</taxon>
        <taxon>Lactobacillaceae</taxon>
        <taxon>Limosilactobacillus</taxon>
    </lineage>
</organism>
<accession>A0A0R1V813</accession>
<dbReference type="InterPro" id="IPR020846">
    <property type="entry name" value="MFS_dom"/>
</dbReference>
<dbReference type="InterPro" id="IPR005828">
    <property type="entry name" value="MFS_sugar_transport-like"/>
</dbReference>
<dbReference type="CDD" id="cd17316">
    <property type="entry name" value="MFS_SV2_like"/>
    <property type="match status" value="1"/>
</dbReference>
<feature type="transmembrane region" description="Helical" evidence="6">
    <location>
        <begin position="178"/>
        <end position="194"/>
    </location>
</feature>
<comment type="caution">
    <text evidence="8">The sequence shown here is derived from an EMBL/GenBank/DDBJ whole genome shotgun (WGS) entry which is preliminary data.</text>
</comment>
<feature type="transmembrane region" description="Helical" evidence="6">
    <location>
        <begin position="316"/>
        <end position="334"/>
    </location>
</feature>
<evidence type="ECO:0000256" key="1">
    <source>
        <dbReference type="ARBA" id="ARBA00004651"/>
    </source>
</evidence>
<dbReference type="AlphaFoldDB" id="A0A0R1V813"/>
<feature type="domain" description="Major facilitator superfamily (MFS) profile" evidence="7">
    <location>
        <begin position="25"/>
        <end position="430"/>
    </location>
</feature>
<dbReference type="PANTHER" id="PTHR23508">
    <property type="entry name" value="CARBOXYLIC ACID TRANSPORTER PROTEIN HOMOLOG"/>
    <property type="match status" value="1"/>
</dbReference>
<feature type="transmembrane region" description="Helical" evidence="6">
    <location>
        <begin position="120"/>
        <end position="137"/>
    </location>
</feature>
<evidence type="ECO:0000313" key="9">
    <source>
        <dbReference type="Proteomes" id="UP000051739"/>
    </source>
</evidence>
<protein>
    <submittedName>
        <fullName evidence="8">Metabolite transporter</fullName>
    </submittedName>
</protein>
<dbReference type="Gene3D" id="1.20.1250.20">
    <property type="entry name" value="MFS general substrate transporter like domains"/>
    <property type="match status" value="1"/>
</dbReference>
<dbReference type="GO" id="GO:0046943">
    <property type="term" value="F:carboxylic acid transmembrane transporter activity"/>
    <property type="evidence" value="ECO:0007669"/>
    <property type="project" value="TreeGrafter"/>
</dbReference>
<evidence type="ECO:0000256" key="5">
    <source>
        <dbReference type="ARBA" id="ARBA00023136"/>
    </source>
</evidence>
<evidence type="ECO:0000256" key="3">
    <source>
        <dbReference type="ARBA" id="ARBA00022692"/>
    </source>
</evidence>
<dbReference type="InterPro" id="IPR036259">
    <property type="entry name" value="MFS_trans_sf"/>
</dbReference>
<dbReference type="RefSeq" id="WP_056937763.1">
    <property type="nucleotide sequence ID" value="NZ_AZFN01000020.1"/>
</dbReference>
<dbReference type="PATRIC" id="fig|1423749.3.peg.845"/>
<keyword evidence="3 6" id="KW-0812">Transmembrane</keyword>
<evidence type="ECO:0000256" key="6">
    <source>
        <dbReference type="SAM" id="Phobius"/>
    </source>
</evidence>
<evidence type="ECO:0000256" key="2">
    <source>
        <dbReference type="ARBA" id="ARBA00022448"/>
    </source>
</evidence>
<feature type="transmembrane region" description="Helical" evidence="6">
    <location>
        <begin position="21"/>
        <end position="43"/>
    </location>
</feature>
<evidence type="ECO:0000259" key="7">
    <source>
        <dbReference type="PROSITE" id="PS50850"/>
    </source>
</evidence>
<feature type="transmembrane region" description="Helical" evidence="6">
    <location>
        <begin position="376"/>
        <end position="400"/>
    </location>
</feature>
<dbReference type="Proteomes" id="UP000051739">
    <property type="component" value="Unassembled WGS sequence"/>
</dbReference>
<evidence type="ECO:0000313" key="8">
    <source>
        <dbReference type="EMBL" id="KRM01301.1"/>
    </source>
</evidence>
<proteinExistence type="predicted"/>
<keyword evidence="5 6" id="KW-0472">Membrane</keyword>
<keyword evidence="2" id="KW-0813">Transport</keyword>
<dbReference type="Pfam" id="PF00083">
    <property type="entry name" value="Sugar_tr"/>
    <property type="match status" value="1"/>
</dbReference>
<feature type="transmembrane region" description="Helical" evidence="6">
    <location>
        <begin position="94"/>
        <end position="114"/>
    </location>
</feature>
<dbReference type="SUPFAM" id="SSF103473">
    <property type="entry name" value="MFS general substrate transporter"/>
    <property type="match status" value="1"/>
</dbReference>
<feature type="transmembrane region" description="Helical" evidence="6">
    <location>
        <begin position="149"/>
        <end position="172"/>
    </location>
</feature>
<keyword evidence="4 6" id="KW-1133">Transmembrane helix</keyword>
<evidence type="ECO:0000256" key="4">
    <source>
        <dbReference type="ARBA" id="ARBA00022989"/>
    </source>
</evidence>
<feature type="transmembrane region" description="Helical" evidence="6">
    <location>
        <begin position="63"/>
        <end position="82"/>
    </location>
</feature>
<gene>
    <name evidence="8" type="ORF">FC60_GL000839</name>
</gene>
<dbReference type="GO" id="GO:0005886">
    <property type="term" value="C:plasma membrane"/>
    <property type="evidence" value="ECO:0007669"/>
    <property type="project" value="UniProtKB-SubCell"/>
</dbReference>